<dbReference type="InterPro" id="IPR050339">
    <property type="entry name" value="CC_SR_Kinase"/>
</dbReference>
<feature type="non-terminal residue" evidence="8">
    <location>
        <position position="1"/>
    </location>
</feature>
<dbReference type="Gene3D" id="3.30.200.20">
    <property type="entry name" value="Phosphorylase Kinase, domain 1"/>
    <property type="match status" value="1"/>
</dbReference>
<reference evidence="8 9" key="1">
    <citation type="submission" date="2015-09" db="EMBL/GenBank/DDBJ databases">
        <title>Draft genome of the parasitic nematode Teladorsagia circumcincta isolate WARC Sus (inbred).</title>
        <authorList>
            <person name="Mitreva M."/>
        </authorList>
    </citation>
    <scope>NUCLEOTIDE SEQUENCE [LARGE SCALE GENOMIC DNA]</scope>
    <source>
        <strain evidence="8 9">S</strain>
    </source>
</reference>
<organism evidence="8 9">
    <name type="scientific">Teladorsagia circumcincta</name>
    <name type="common">Brown stomach worm</name>
    <name type="synonym">Ostertagia circumcincta</name>
    <dbReference type="NCBI Taxonomy" id="45464"/>
    <lineage>
        <taxon>Eukaryota</taxon>
        <taxon>Metazoa</taxon>
        <taxon>Ecdysozoa</taxon>
        <taxon>Nematoda</taxon>
        <taxon>Chromadorea</taxon>
        <taxon>Rhabditida</taxon>
        <taxon>Rhabditina</taxon>
        <taxon>Rhabditomorpha</taxon>
        <taxon>Strongyloidea</taxon>
        <taxon>Trichostrongylidae</taxon>
        <taxon>Teladorsagia</taxon>
    </lineage>
</organism>
<evidence type="ECO:0000313" key="8">
    <source>
        <dbReference type="EMBL" id="PIO77275.1"/>
    </source>
</evidence>
<dbReference type="Gene3D" id="1.10.510.10">
    <property type="entry name" value="Transferase(Phosphotransferase) domain 1"/>
    <property type="match status" value="1"/>
</dbReference>
<dbReference type="FunFam" id="3.30.200.20:FF:000706">
    <property type="entry name" value="Protein kinase"/>
    <property type="match status" value="1"/>
</dbReference>
<proteinExistence type="predicted"/>
<keyword evidence="1" id="KW-0808">Transferase</keyword>
<dbReference type="AlphaFoldDB" id="A0A2G9V451"/>
<dbReference type="EMBL" id="KZ345005">
    <property type="protein sequence ID" value="PIO77275.1"/>
    <property type="molecule type" value="Genomic_DNA"/>
</dbReference>
<dbReference type="Pfam" id="PF00069">
    <property type="entry name" value="Pkinase"/>
    <property type="match status" value="2"/>
</dbReference>
<dbReference type="SUPFAM" id="SSF56112">
    <property type="entry name" value="Protein kinase-like (PK-like)"/>
    <property type="match status" value="1"/>
</dbReference>
<gene>
    <name evidence="8" type="ORF">TELCIR_00641</name>
</gene>
<keyword evidence="3" id="KW-0418">Kinase</keyword>
<evidence type="ECO:0000256" key="1">
    <source>
        <dbReference type="ARBA" id="ARBA00022679"/>
    </source>
</evidence>
<feature type="region of interest" description="Disordered" evidence="6">
    <location>
        <begin position="132"/>
        <end position="152"/>
    </location>
</feature>
<dbReference type="PROSITE" id="PS00107">
    <property type="entry name" value="PROTEIN_KINASE_ATP"/>
    <property type="match status" value="1"/>
</dbReference>
<keyword evidence="2 5" id="KW-0547">Nucleotide-binding</keyword>
<feature type="region of interest" description="Disordered" evidence="6">
    <location>
        <begin position="1"/>
        <end position="25"/>
    </location>
</feature>
<dbReference type="InterPro" id="IPR000719">
    <property type="entry name" value="Prot_kinase_dom"/>
</dbReference>
<keyword evidence="4 5" id="KW-0067">ATP-binding</keyword>
<dbReference type="GO" id="GO:0005524">
    <property type="term" value="F:ATP binding"/>
    <property type="evidence" value="ECO:0007669"/>
    <property type="project" value="UniProtKB-UniRule"/>
</dbReference>
<sequence length="339" mass="38308">LSVTPSPADQVIRQRRTTSSRESGCEPFQSKFLQDFEPVKLLGHGGFGVVFEARNRLDECPYAVKRIAVANNERAIQRVLREVRAMAKLDHPGIIRYYHTWIERPPDGWQEEEDCLMLKGMQLRFKRKVEEDESMPIESSSPAAIVPHPVSESSLHPSLNDIVAPALNGCSDDGSWLDDVSESKAELDESSSDSEDQVAKGDKNVTAEESESIIFGAEEAGDCNELIAKNSNELSKIGKKMVLVTSTDEDLMPSANTSNFVYIYIQMQLCQEQTLHAWLSKHRSWEDRPLDKMKVWMAQLCSAVSYIHQQGLIHRDIKVSFRRLLLNSVRLDVLGYKSR</sequence>
<evidence type="ECO:0000256" key="6">
    <source>
        <dbReference type="SAM" id="MobiDB-lite"/>
    </source>
</evidence>
<feature type="binding site" evidence="5">
    <location>
        <position position="65"/>
    </location>
    <ligand>
        <name>ATP</name>
        <dbReference type="ChEBI" id="CHEBI:30616"/>
    </ligand>
</feature>
<evidence type="ECO:0000256" key="5">
    <source>
        <dbReference type="PROSITE-ProRule" id="PRU10141"/>
    </source>
</evidence>
<dbReference type="GO" id="GO:0005737">
    <property type="term" value="C:cytoplasm"/>
    <property type="evidence" value="ECO:0007669"/>
    <property type="project" value="TreeGrafter"/>
</dbReference>
<dbReference type="InterPro" id="IPR011009">
    <property type="entry name" value="Kinase-like_dom_sf"/>
</dbReference>
<dbReference type="PANTHER" id="PTHR11042">
    <property type="entry name" value="EUKARYOTIC TRANSLATION INITIATION FACTOR 2-ALPHA KINASE EIF2-ALPHA KINASE -RELATED"/>
    <property type="match status" value="1"/>
</dbReference>
<evidence type="ECO:0000256" key="2">
    <source>
        <dbReference type="ARBA" id="ARBA00022741"/>
    </source>
</evidence>
<feature type="domain" description="Protein kinase" evidence="7">
    <location>
        <begin position="36"/>
        <end position="339"/>
    </location>
</feature>
<keyword evidence="9" id="KW-1185">Reference proteome</keyword>
<dbReference type="GO" id="GO:0004694">
    <property type="term" value="F:eukaryotic translation initiation factor 2alpha kinase activity"/>
    <property type="evidence" value="ECO:0007669"/>
    <property type="project" value="TreeGrafter"/>
</dbReference>
<dbReference type="GO" id="GO:0005634">
    <property type="term" value="C:nucleus"/>
    <property type="evidence" value="ECO:0007669"/>
    <property type="project" value="TreeGrafter"/>
</dbReference>
<dbReference type="PROSITE" id="PS50011">
    <property type="entry name" value="PROTEIN_KINASE_DOM"/>
    <property type="match status" value="1"/>
</dbReference>
<dbReference type="PANTHER" id="PTHR11042:SF91">
    <property type="entry name" value="EUKARYOTIC TRANSLATION INITIATION FACTOR 2-ALPHA KINASE"/>
    <property type="match status" value="1"/>
</dbReference>
<feature type="region of interest" description="Disordered" evidence="6">
    <location>
        <begin position="178"/>
        <end position="205"/>
    </location>
</feature>
<name>A0A2G9V451_TELCI</name>
<protein>
    <recommendedName>
        <fullName evidence="7">Protein kinase domain-containing protein</fullName>
    </recommendedName>
</protein>
<dbReference type="Proteomes" id="UP000230423">
    <property type="component" value="Unassembled WGS sequence"/>
</dbReference>
<evidence type="ECO:0000313" key="9">
    <source>
        <dbReference type="Proteomes" id="UP000230423"/>
    </source>
</evidence>
<accession>A0A2G9V451</accession>
<dbReference type="OrthoDB" id="5864419at2759"/>
<evidence type="ECO:0000256" key="4">
    <source>
        <dbReference type="ARBA" id="ARBA00022840"/>
    </source>
</evidence>
<dbReference type="InterPro" id="IPR017441">
    <property type="entry name" value="Protein_kinase_ATP_BS"/>
</dbReference>
<evidence type="ECO:0000256" key="3">
    <source>
        <dbReference type="ARBA" id="ARBA00022777"/>
    </source>
</evidence>
<evidence type="ECO:0000259" key="7">
    <source>
        <dbReference type="PROSITE" id="PS50011"/>
    </source>
</evidence>